<dbReference type="Proteomes" id="UP001439875">
    <property type="component" value="Unassembled WGS sequence"/>
</dbReference>
<name>A0ACC6SFI2_9BACI</name>
<dbReference type="EMBL" id="JBBMEW010000023">
    <property type="protein sequence ID" value="MEQ2528860.1"/>
    <property type="molecule type" value="Genomic_DNA"/>
</dbReference>
<evidence type="ECO:0000313" key="1">
    <source>
        <dbReference type="EMBL" id="MEQ2528860.1"/>
    </source>
</evidence>
<sequence>MKENKRALVKEVLTKTKEEKKAYFKNCVVPHTKLLHVSRELKKEIEIGEYNIILVVGPSGVGKSKLFEEIIRIIYEEMSEELELDRSMIPVSGIELPSPDLGKFNWKDVYYRVLEGLNEPLIDKKIDVEKLTNKTQMRKVKSHASGTAPELRRTVEKAFYYRKTKALLIDEAQHFFKTKEKVTATQFNSIKSLANMSNTKIVLFGTYDLNKVINLDGQLSRRVFEIHFPRYDYEDKNDRTDFQRLLMSFLVQMPLEEEPVYLLKEHHRYIYENCIGCAGILKNWLQKCLSDALENNETTITLDNLKRNALQTQKLLTLAEEALSGEMDFVEMDEDRERLKSLLGTKENETKKETLSKKKKEPGKRNPVRDSVG</sequence>
<proteinExistence type="predicted"/>
<keyword evidence="2" id="KW-1185">Reference proteome</keyword>
<accession>A0ACC6SFI2</accession>
<evidence type="ECO:0000313" key="2">
    <source>
        <dbReference type="Proteomes" id="UP001439875"/>
    </source>
</evidence>
<reference evidence="1" key="1">
    <citation type="submission" date="2024-03" db="EMBL/GenBank/DDBJ databases">
        <title>Human intestinal bacterial collection.</title>
        <authorList>
            <person name="Pauvert C."/>
            <person name="Hitch T.C.A."/>
            <person name="Clavel T."/>
        </authorList>
    </citation>
    <scope>NUCLEOTIDE SEQUENCE</scope>
    <source>
        <strain evidence="1">CLA-AA-H227</strain>
    </source>
</reference>
<organism evidence="1 2">
    <name type="scientific">Robertmurraya yapensis</name>
    <name type="common">ex Hitch et al 2024</name>
    <dbReference type="NCBI Taxonomy" id="3133160"/>
    <lineage>
        <taxon>Bacteria</taxon>
        <taxon>Bacillati</taxon>
        <taxon>Bacillota</taxon>
        <taxon>Bacilli</taxon>
        <taxon>Bacillales</taxon>
        <taxon>Bacillaceae</taxon>
        <taxon>Robertmurraya</taxon>
    </lineage>
</organism>
<gene>
    <name evidence="1" type="ORF">WMO40_19470</name>
</gene>
<comment type="caution">
    <text evidence="1">The sequence shown here is derived from an EMBL/GenBank/DDBJ whole genome shotgun (WGS) entry which is preliminary data.</text>
</comment>
<protein>
    <submittedName>
        <fullName evidence="1">TniB family NTP-binding protein</fullName>
    </submittedName>
</protein>